<sequence>MTARNRGWSRSVRKGTATWTFQGPLQIGGDYPVVVEFSVCDDTDGAGGDNGPFHVSYYQVTGGVINGRSADTTEWVNYLSDLCSNPQNFSHVNPADAPDGFNAATMGAARTNPSRPSVDIPVNLLELGDIPLLIKNAGQSLPARLGTWDLKYQFGIKPLVGDLVKLLILKKVIDGRIKEIKRLHSQKGLRRTVQVYSGSTTDQGDWLYQTNFGYFPGRWKRTTTQIVRVHCRWLPAVEFLPWDHTDDTYDQLAYKAVLGLSATQWSTYWEALPWSWLIDWCSTVGAFFQASRNIIPASLMTQPAVMRHTRSEWSGSTSQGSGTAACSGCRIVLEEKDRSFFPVFPSANLVFLNKDQMGIVASLAVRGL</sequence>
<reference evidence="1" key="1">
    <citation type="submission" date="2019-05" db="EMBL/GenBank/DDBJ databases">
        <title>Metatranscriptomic reconstruction reveals RNA viruses with the potential to shape carbon cycling in soil.</title>
        <authorList>
            <person name="Starr E.P."/>
            <person name="Nuccio E."/>
            <person name="Pett-Ridge J."/>
            <person name="Banfield J.F."/>
            <person name="Firestone M.K."/>
        </authorList>
    </citation>
    <scope>NUCLEOTIDE SEQUENCE</scope>
    <source>
        <strain evidence="1">H4_Bulk_46_scaffold_404</strain>
    </source>
</reference>
<proteinExistence type="predicted"/>
<dbReference type="EMBL" id="MN033738">
    <property type="protein sequence ID" value="QDH87947.1"/>
    <property type="molecule type" value="Genomic_RNA"/>
</dbReference>
<evidence type="ECO:0000313" key="1">
    <source>
        <dbReference type="EMBL" id="QDH87947.1"/>
    </source>
</evidence>
<organism evidence="1">
    <name type="scientific">Leviviridae sp</name>
    <dbReference type="NCBI Taxonomy" id="2027243"/>
    <lineage>
        <taxon>Viruses</taxon>
        <taxon>Riboviria</taxon>
        <taxon>Orthornavirae</taxon>
        <taxon>Lenarviricota</taxon>
        <taxon>Leviviricetes</taxon>
        <taxon>Norzivirales</taxon>
        <taxon>Fiersviridae</taxon>
    </lineage>
</organism>
<gene>
    <name evidence="1" type="ORF">H4Bulk46404_000003</name>
</gene>
<protein>
    <submittedName>
        <fullName evidence="1">Uncharacterized protein</fullName>
    </submittedName>
</protein>
<name>A0A514D2U6_9VIRU</name>
<accession>A0A514D2U6</accession>